<dbReference type="Pfam" id="PF12855">
    <property type="entry name" value="Ecl1"/>
    <property type="match status" value="1"/>
</dbReference>
<dbReference type="OrthoDB" id="2563506at2759"/>
<name>A0A8H7VXC6_9FUNG</name>
<accession>A0A8H7VXC6</accession>
<dbReference type="AlphaFoldDB" id="A0A8H7VXC6"/>
<protein>
    <submittedName>
        <fullName evidence="1">Uncharacterized protein</fullName>
    </submittedName>
</protein>
<proteinExistence type="predicted"/>
<dbReference type="Proteomes" id="UP000613177">
    <property type="component" value="Unassembled WGS sequence"/>
</dbReference>
<comment type="caution">
    <text evidence="1">The sequence shown here is derived from an EMBL/GenBank/DDBJ whole genome shotgun (WGS) entry which is preliminary data.</text>
</comment>
<reference evidence="1" key="1">
    <citation type="submission" date="2021-01" db="EMBL/GenBank/DDBJ databases">
        <title>Metabolic potential, ecology and presence of endohyphal bacteria is reflected in genomic diversity of Mucoromycotina.</title>
        <authorList>
            <person name="Muszewska A."/>
            <person name="Okrasinska A."/>
            <person name="Steczkiewicz K."/>
            <person name="Drgas O."/>
            <person name="Orlowska M."/>
            <person name="Perlinska-Lenart U."/>
            <person name="Aleksandrzak-Piekarczyk T."/>
            <person name="Szatraj K."/>
            <person name="Zielenkiewicz U."/>
            <person name="Pilsyk S."/>
            <person name="Malc E."/>
            <person name="Mieczkowski P."/>
            <person name="Kruszewska J.S."/>
            <person name="Biernat P."/>
            <person name="Pawlowska J."/>
        </authorList>
    </citation>
    <scope>NUCLEOTIDE SEQUENCE</scope>
    <source>
        <strain evidence="1">WA0000018081</strain>
    </source>
</reference>
<dbReference type="InterPro" id="IPR024368">
    <property type="entry name" value="Ecl1/2/3"/>
</dbReference>
<organism evidence="1 2">
    <name type="scientific">Thamnidium elegans</name>
    <dbReference type="NCBI Taxonomy" id="101142"/>
    <lineage>
        <taxon>Eukaryota</taxon>
        <taxon>Fungi</taxon>
        <taxon>Fungi incertae sedis</taxon>
        <taxon>Mucoromycota</taxon>
        <taxon>Mucoromycotina</taxon>
        <taxon>Mucoromycetes</taxon>
        <taxon>Mucorales</taxon>
        <taxon>Mucorineae</taxon>
        <taxon>Mucoraceae</taxon>
        <taxon>Thamnidium</taxon>
    </lineage>
</organism>
<evidence type="ECO:0000313" key="1">
    <source>
        <dbReference type="EMBL" id="KAG2236765.1"/>
    </source>
</evidence>
<keyword evidence="2" id="KW-1185">Reference proteome</keyword>
<evidence type="ECO:0000313" key="2">
    <source>
        <dbReference type="Proteomes" id="UP000613177"/>
    </source>
</evidence>
<sequence>MDLSWCIICDRHCIDNNLYCSELCRFQDNTGHHHDNNKNKSITPEFNMFKSPSLVSPPSSPVLTPFLYSFQPSHDRRRSTSAGSMQHASLNTSTYTNYQYFPYQLSPSSSSGSSIFGDDT</sequence>
<dbReference type="EMBL" id="JAEPRE010000013">
    <property type="protein sequence ID" value="KAG2236765.1"/>
    <property type="molecule type" value="Genomic_DNA"/>
</dbReference>
<gene>
    <name evidence="1" type="ORF">INT48_006949</name>
</gene>